<accession>A0A8J4PYJ7</accession>
<evidence type="ECO:0000313" key="1">
    <source>
        <dbReference type="EMBL" id="KAF2077493.1"/>
    </source>
</evidence>
<dbReference type="EMBL" id="AJWJ01000027">
    <property type="protein sequence ID" value="KAF2077493.1"/>
    <property type="molecule type" value="Genomic_DNA"/>
</dbReference>
<comment type="caution">
    <text evidence="1">The sequence shown here is derived from an EMBL/GenBank/DDBJ whole genome shotgun (WGS) entry which is preliminary data.</text>
</comment>
<keyword evidence="2" id="KW-1185">Reference proteome</keyword>
<sequence>MNNNLIIQKIIRYSIRHYYRSPFVCYSDFHYTLCKLMLISKTWLQNILPKIKYPLLLVKTKEEWDKVVGVIVNHKLPLRLSFSVDNGLQNYLKSGMGINQLLDIIGANIDTLSSGNLVENDVLDHYFRRQEAIKENNRHDGEGKVHGASHQYNLQKYKGSFSLCLQTFFNLSQLYRDNITDMELFEIIEEDKYQTLIGDMKNLRHLVLNDNNYGNKLVPFVQYIANHNSNLETVLLKVTFYKTPIQISIPTRLVLSHKVSVKEFKTILDKSGSLVFFQGQVYADEDSDSVSQTTITSTSLQSLYLTTGFSKWGFSDVFSLDLPNLSLFKLRTFEFLFPVLPKLRDFTTQFRVKSLETYFANNNNSATDQLLVPKKLTLQKIVNQPIQKPHVLTDSLLTNLNNLLIHRHVNQLSFHYFSMQETTSLLSLLSEKKQVDVLEILDSNSDFYYSYNISEFNAMLDALVSNTQLTKLFVSIHDFTNIQGNTLLLFKVLESLSLSIFNLDDLVSLKSDQEVHRYKSLVQKNIKNLLHLYLKFDSSSKLYYYDNVSFLNSNNILHYKINF</sequence>
<dbReference type="Proteomes" id="UP000695562">
    <property type="component" value="Unassembled WGS sequence"/>
</dbReference>
<protein>
    <submittedName>
        <fullName evidence="1">Uncharacterized protein</fullName>
    </submittedName>
</protein>
<organism evidence="1 2">
    <name type="scientific">Polysphondylium violaceum</name>
    <dbReference type="NCBI Taxonomy" id="133409"/>
    <lineage>
        <taxon>Eukaryota</taxon>
        <taxon>Amoebozoa</taxon>
        <taxon>Evosea</taxon>
        <taxon>Eumycetozoa</taxon>
        <taxon>Dictyostelia</taxon>
        <taxon>Dictyosteliales</taxon>
        <taxon>Dictyosteliaceae</taxon>
        <taxon>Polysphondylium</taxon>
    </lineage>
</organism>
<evidence type="ECO:0000313" key="2">
    <source>
        <dbReference type="Proteomes" id="UP000695562"/>
    </source>
</evidence>
<proteinExistence type="predicted"/>
<reference evidence="1" key="1">
    <citation type="submission" date="2020-01" db="EMBL/GenBank/DDBJ databases">
        <title>Development of genomics and gene disruption for Polysphondylium violaceum indicates a role for the polyketide synthase stlB in stalk morphogenesis.</title>
        <authorList>
            <person name="Narita B."/>
            <person name="Kawabe Y."/>
            <person name="Kin K."/>
            <person name="Saito T."/>
            <person name="Gibbs R."/>
            <person name="Kuspa A."/>
            <person name="Muzny D."/>
            <person name="Queller D."/>
            <person name="Richards S."/>
            <person name="Strassman J."/>
            <person name="Sucgang R."/>
            <person name="Worley K."/>
            <person name="Schaap P."/>
        </authorList>
    </citation>
    <scope>NUCLEOTIDE SEQUENCE</scope>
    <source>
        <strain evidence="1">QSvi11</strain>
    </source>
</reference>
<name>A0A8J4PYJ7_9MYCE</name>
<dbReference type="AlphaFoldDB" id="A0A8J4PYJ7"/>
<gene>
    <name evidence="1" type="ORF">CYY_001192</name>
</gene>